<sequence>MTKERNTKIDILRAIAMICIIIAHSKPDALTFQLRNFDVIMIVILLGASFQLSMQGKPINYVQYIIKRFKRLILPTWIFLTVFFSIFYILSITTNKEYFTLPQIIESYKMLGGIGFVWIMKVFFIVALTSPLLLYISNRVKSHILYFTLLALAYIIYHILYLQLDQVPMPFNKYYNLILLEGISYSIVAAIGIRLLLLGSTSYRVMTFISIILYATLALYYQFEPIQNFKYPPHLYYISYGMMMTLLMYRLLDIKPLHDKLNNLFIQFISKHSLWLYFWHILTLYILKLIHTPFNTNFFTRFIFIFGLALILTIIHNKIAKKIKHS</sequence>
<feature type="transmembrane region" description="Helical" evidence="3">
    <location>
        <begin position="273"/>
        <end position="292"/>
    </location>
</feature>
<keyword evidence="3" id="KW-1133">Transmembrane helix</keyword>
<keyword evidence="3" id="KW-0472">Membrane</keyword>
<evidence type="ECO:0000256" key="2">
    <source>
        <dbReference type="ARBA" id="ARBA00007400"/>
    </source>
</evidence>
<dbReference type="GO" id="GO:0016747">
    <property type="term" value="F:acyltransferase activity, transferring groups other than amino-acyl groups"/>
    <property type="evidence" value="ECO:0007669"/>
    <property type="project" value="InterPro"/>
</dbReference>
<feature type="transmembrane region" description="Helical" evidence="3">
    <location>
        <begin position="235"/>
        <end position="252"/>
    </location>
</feature>
<comment type="subcellular location">
    <subcellularLocation>
        <location evidence="1">Membrane</location>
    </subcellularLocation>
</comment>
<feature type="transmembrane region" description="Helical" evidence="3">
    <location>
        <begin position="298"/>
        <end position="315"/>
    </location>
</feature>
<gene>
    <name evidence="5" type="ORF">GTN30_04855</name>
</gene>
<dbReference type="InterPro" id="IPR002656">
    <property type="entry name" value="Acyl_transf_3_dom"/>
</dbReference>
<feature type="transmembrane region" description="Helical" evidence="3">
    <location>
        <begin position="205"/>
        <end position="223"/>
    </location>
</feature>
<dbReference type="Pfam" id="PF01757">
    <property type="entry name" value="Acyl_transf_3"/>
    <property type="match status" value="1"/>
</dbReference>
<feature type="transmembrane region" description="Helical" evidence="3">
    <location>
        <begin position="174"/>
        <end position="198"/>
    </location>
</feature>
<evidence type="ECO:0000256" key="3">
    <source>
        <dbReference type="SAM" id="Phobius"/>
    </source>
</evidence>
<evidence type="ECO:0000313" key="6">
    <source>
        <dbReference type="Proteomes" id="UP000501122"/>
    </source>
</evidence>
<keyword evidence="5" id="KW-0808">Transferase</keyword>
<organism evidence="5 6">
    <name type="scientific">Macrococcoides canis</name>
    <dbReference type="NCBI Taxonomy" id="1855823"/>
    <lineage>
        <taxon>Bacteria</taxon>
        <taxon>Bacillati</taxon>
        <taxon>Bacillota</taxon>
        <taxon>Bacilli</taxon>
        <taxon>Bacillales</taxon>
        <taxon>Staphylococcaceae</taxon>
        <taxon>Macrococcoides</taxon>
    </lineage>
</organism>
<evidence type="ECO:0000259" key="4">
    <source>
        <dbReference type="Pfam" id="PF01757"/>
    </source>
</evidence>
<reference evidence="5" key="1">
    <citation type="journal article" date="2020" name="Antimicrob. Agents Chemother.">
        <title>The novel macrolide resistance genes mef(D), msr(F) and msr(H) are present on resistance islands in Macrococcus canis, Macrococcus caseolyticus and Staphylococcus aureus.</title>
        <authorList>
            <person name="Schwendener S."/>
            <person name="Dona V."/>
            <person name="Perreten V."/>
        </authorList>
    </citation>
    <scope>NUCLEOTIDE SEQUENCE</scope>
    <source>
        <strain evidence="5">Epi0076A</strain>
    </source>
</reference>
<feature type="transmembrane region" description="Helical" evidence="3">
    <location>
        <begin position="110"/>
        <end position="136"/>
    </location>
</feature>
<name>A0AAE6X103_9STAP</name>
<evidence type="ECO:0000256" key="1">
    <source>
        <dbReference type="ARBA" id="ARBA00004370"/>
    </source>
</evidence>
<dbReference type="Proteomes" id="UP000501122">
    <property type="component" value="Chromosome"/>
</dbReference>
<keyword evidence="5" id="KW-0012">Acyltransferase</keyword>
<accession>A0AAE6X103</accession>
<comment type="similarity">
    <text evidence="2">Belongs to the acyltransferase 3 family.</text>
</comment>
<keyword evidence="3" id="KW-0812">Transmembrane</keyword>
<protein>
    <submittedName>
        <fullName evidence="5">Acyltransferase family protein</fullName>
    </submittedName>
</protein>
<dbReference type="AlphaFoldDB" id="A0AAE6X103"/>
<dbReference type="RefSeq" id="WP_164953263.1">
    <property type="nucleotide sequence ID" value="NZ_CP047363.1"/>
</dbReference>
<dbReference type="EMBL" id="CP047363">
    <property type="protein sequence ID" value="QIH77993.1"/>
    <property type="molecule type" value="Genomic_DNA"/>
</dbReference>
<feature type="transmembrane region" description="Helical" evidence="3">
    <location>
        <begin position="143"/>
        <end position="162"/>
    </location>
</feature>
<feature type="transmembrane region" description="Helical" evidence="3">
    <location>
        <begin position="72"/>
        <end position="90"/>
    </location>
</feature>
<feature type="domain" description="Acyltransferase 3" evidence="4">
    <location>
        <begin position="7"/>
        <end position="315"/>
    </location>
</feature>
<proteinExistence type="inferred from homology"/>
<evidence type="ECO:0000313" key="5">
    <source>
        <dbReference type="EMBL" id="QIH77993.1"/>
    </source>
</evidence>